<dbReference type="InterPro" id="IPR032818">
    <property type="entry name" value="DedA-like"/>
</dbReference>
<dbReference type="InterPro" id="IPR032816">
    <property type="entry name" value="VTT_dom"/>
</dbReference>
<organism evidence="10 11">
    <name type="scientific">Streptomyces diastatochromogenes</name>
    <dbReference type="NCBI Taxonomy" id="42236"/>
    <lineage>
        <taxon>Bacteria</taxon>
        <taxon>Bacillati</taxon>
        <taxon>Actinomycetota</taxon>
        <taxon>Actinomycetes</taxon>
        <taxon>Kitasatosporales</taxon>
        <taxon>Streptomycetaceae</taxon>
        <taxon>Streptomyces</taxon>
    </lineage>
</organism>
<dbReference type="Proteomes" id="UP000215483">
    <property type="component" value="Unassembled WGS sequence"/>
</dbReference>
<feature type="transmembrane region" description="Helical" evidence="7">
    <location>
        <begin position="21"/>
        <end position="43"/>
    </location>
</feature>
<name>A0A233S0Z3_STRDA</name>
<dbReference type="AlphaFoldDB" id="A0A233S0Z3"/>
<gene>
    <name evidence="10" type="ORF">BEK98_38470</name>
</gene>
<feature type="region of interest" description="Disordered" evidence="8">
    <location>
        <begin position="214"/>
        <end position="241"/>
    </location>
</feature>
<evidence type="ECO:0000313" key="11">
    <source>
        <dbReference type="Proteomes" id="UP000215483"/>
    </source>
</evidence>
<feature type="transmembrane region" description="Helical" evidence="7">
    <location>
        <begin position="63"/>
        <end position="89"/>
    </location>
</feature>
<evidence type="ECO:0000256" key="8">
    <source>
        <dbReference type="SAM" id="MobiDB-lite"/>
    </source>
</evidence>
<dbReference type="PANTHER" id="PTHR30353:SF0">
    <property type="entry name" value="TRANSMEMBRANE PROTEIN"/>
    <property type="match status" value="1"/>
</dbReference>
<evidence type="ECO:0000256" key="3">
    <source>
        <dbReference type="ARBA" id="ARBA00022475"/>
    </source>
</evidence>
<proteinExistence type="inferred from homology"/>
<comment type="subcellular location">
    <subcellularLocation>
        <location evidence="1 7">Cell membrane</location>
        <topology evidence="1 7">Multi-pass membrane protein</topology>
    </subcellularLocation>
</comment>
<feature type="transmembrane region" description="Helical" evidence="7">
    <location>
        <begin position="155"/>
        <end position="175"/>
    </location>
</feature>
<dbReference type="PANTHER" id="PTHR30353">
    <property type="entry name" value="INNER MEMBRANE PROTEIN DEDA-RELATED"/>
    <property type="match status" value="1"/>
</dbReference>
<feature type="domain" description="VTT" evidence="9">
    <location>
        <begin position="44"/>
        <end position="173"/>
    </location>
</feature>
<keyword evidence="6 7" id="KW-0472">Membrane</keyword>
<protein>
    <recommendedName>
        <fullName evidence="9">VTT domain-containing protein</fullName>
    </recommendedName>
</protein>
<evidence type="ECO:0000313" key="10">
    <source>
        <dbReference type="EMBL" id="OXY89317.1"/>
    </source>
</evidence>
<keyword evidence="3 7" id="KW-1003">Cell membrane</keyword>
<keyword evidence="5 7" id="KW-1133">Transmembrane helix</keyword>
<dbReference type="Pfam" id="PF09335">
    <property type="entry name" value="VTT_dom"/>
    <property type="match status" value="1"/>
</dbReference>
<evidence type="ECO:0000256" key="4">
    <source>
        <dbReference type="ARBA" id="ARBA00022692"/>
    </source>
</evidence>
<accession>A0A233S0Z3</accession>
<keyword evidence="11" id="KW-1185">Reference proteome</keyword>
<reference evidence="10 11" key="1">
    <citation type="submission" date="2016-07" db="EMBL/GenBank/DDBJ databases">
        <title>Draft genome of Streptomyces diastatochromogenes.</title>
        <authorList>
            <person name="Podduturi R."/>
            <person name="Lukassen M.B."/>
            <person name="Clausen N."/>
            <person name="Nielsen J.L."/>
            <person name="Jorgensen N.O."/>
        </authorList>
    </citation>
    <scope>NUCLEOTIDE SEQUENCE [LARGE SCALE GENOMIC DNA]</scope>
    <source>
        <strain evidence="10 11">DSM 40608</strain>
    </source>
</reference>
<comment type="caution">
    <text evidence="10">The sequence shown here is derived from an EMBL/GenBank/DDBJ whole genome shotgun (WGS) entry which is preliminary data.</text>
</comment>
<evidence type="ECO:0000256" key="5">
    <source>
        <dbReference type="ARBA" id="ARBA00022989"/>
    </source>
</evidence>
<sequence>MASGLVTIAAALDPQAMLTRFGAWAVLVVVFAETALPAVGVFLPGDTLLLPAGLACSLSTPGAARLSLALVLICAGVGALAGAQTGFWLGRRGGRAMRLCRPGGRGEARTRRSEALFVRYGPRRAVVLGRFVPVVRTLVHPAAGLLGMPTSSFTLWQSLAGIVWSQSLVLVGYALGESGRHGMACLTPAIGAAVAAGLMPPAVEWLRTRRAPSAPAEADRDALAADIRASSVPGSGRARRR</sequence>
<dbReference type="RefSeq" id="WP_094221587.1">
    <property type="nucleotide sequence ID" value="NZ_MCGQ01000046.1"/>
</dbReference>
<dbReference type="EMBL" id="MCGQ01000046">
    <property type="protein sequence ID" value="OXY89317.1"/>
    <property type="molecule type" value="Genomic_DNA"/>
</dbReference>
<evidence type="ECO:0000256" key="1">
    <source>
        <dbReference type="ARBA" id="ARBA00004651"/>
    </source>
</evidence>
<evidence type="ECO:0000256" key="2">
    <source>
        <dbReference type="ARBA" id="ARBA00010792"/>
    </source>
</evidence>
<evidence type="ECO:0000256" key="7">
    <source>
        <dbReference type="RuleBase" id="RU367016"/>
    </source>
</evidence>
<dbReference type="GO" id="GO:0005886">
    <property type="term" value="C:plasma membrane"/>
    <property type="evidence" value="ECO:0007669"/>
    <property type="project" value="UniProtKB-SubCell"/>
</dbReference>
<evidence type="ECO:0000259" key="9">
    <source>
        <dbReference type="Pfam" id="PF09335"/>
    </source>
</evidence>
<dbReference type="OrthoDB" id="9813426at2"/>
<evidence type="ECO:0000256" key="6">
    <source>
        <dbReference type="ARBA" id="ARBA00023136"/>
    </source>
</evidence>
<comment type="similarity">
    <text evidence="2 7">Belongs to the DedA family.</text>
</comment>
<comment type="caution">
    <text evidence="7">Lacks conserved residue(s) required for the propagation of feature annotation.</text>
</comment>
<keyword evidence="4 7" id="KW-0812">Transmembrane</keyword>